<reference evidence="2 3" key="1">
    <citation type="submission" date="2017-03" db="EMBL/GenBank/DDBJ databases">
        <authorList>
            <person name="Afonso C.L."/>
            <person name="Miller P.J."/>
            <person name="Scott M.A."/>
            <person name="Spackman E."/>
            <person name="Goraichik I."/>
            <person name="Dimitrov K.M."/>
            <person name="Suarez D.L."/>
            <person name="Swayne D.E."/>
        </authorList>
    </citation>
    <scope>NUCLEOTIDE SEQUENCE [LARGE SCALE GENOMIC DNA]</scope>
    <source>
        <strain evidence="2 3">CECT 7066</strain>
    </source>
</reference>
<dbReference type="EMBL" id="FWFV01000006">
    <property type="protein sequence ID" value="SLN49966.1"/>
    <property type="molecule type" value="Genomic_DNA"/>
</dbReference>
<protein>
    <submittedName>
        <fullName evidence="2">Uncharacterized protein</fullName>
    </submittedName>
</protein>
<evidence type="ECO:0000313" key="3">
    <source>
        <dbReference type="Proteomes" id="UP000193870"/>
    </source>
</evidence>
<evidence type="ECO:0000256" key="1">
    <source>
        <dbReference type="SAM" id="MobiDB-lite"/>
    </source>
</evidence>
<keyword evidence="3" id="KW-1185">Reference proteome</keyword>
<feature type="region of interest" description="Disordered" evidence="1">
    <location>
        <begin position="89"/>
        <end position="112"/>
    </location>
</feature>
<dbReference type="Proteomes" id="UP000193870">
    <property type="component" value="Unassembled WGS sequence"/>
</dbReference>
<dbReference type="RefSeq" id="WP_139214995.1">
    <property type="nucleotide sequence ID" value="NZ_FOPF01000006.1"/>
</dbReference>
<gene>
    <name evidence="2" type="ORF">PAM7066_02240</name>
</gene>
<sequence>MKETIVLSDEAYHRLVYDLLQARDEFQVMELIGGVANVWPESALTGPEREHCDRQIAATAELGDRVLRAATRPANSAYECTQELGATPLTWPPARPRPVRPGVCNPPWGTSR</sequence>
<proteinExistence type="predicted"/>
<dbReference type="AlphaFoldDB" id="A0A1Y5SWX0"/>
<accession>A0A1Y5SWX0</accession>
<name>A0A1Y5SWX0_9RHOB</name>
<organism evidence="2 3">
    <name type="scientific">Palleronia marisminoris</name>
    <dbReference type="NCBI Taxonomy" id="315423"/>
    <lineage>
        <taxon>Bacteria</taxon>
        <taxon>Pseudomonadati</taxon>
        <taxon>Pseudomonadota</taxon>
        <taxon>Alphaproteobacteria</taxon>
        <taxon>Rhodobacterales</taxon>
        <taxon>Roseobacteraceae</taxon>
        <taxon>Palleronia</taxon>
    </lineage>
</organism>
<evidence type="ECO:0000313" key="2">
    <source>
        <dbReference type="EMBL" id="SLN49966.1"/>
    </source>
</evidence>